<evidence type="ECO:0008006" key="3">
    <source>
        <dbReference type="Google" id="ProtNLM"/>
    </source>
</evidence>
<organism evidence="1 2">
    <name type="scientific">Aspergillus fumigatiaffinis</name>
    <dbReference type="NCBI Taxonomy" id="340414"/>
    <lineage>
        <taxon>Eukaryota</taxon>
        <taxon>Fungi</taxon>
        <taxon>Dikarya</taxon>
        <taxon>Ascomycota</taxon>
        <taxon>Pezizomycotina</taxon>
        <taxon>Eurotiomycetes</taxon>
        <taxon>Eurotiomycetidae</taxon>
        <taxon>Eurotiales</taxon>
        <taxon>Aspergillaceae</taxon>
        <taxon>Aspergillus</taxon>
        <taxon>Aspergillus subgen. Fumigati</taxon>
    </lineage>
</organism>
<dbReference type="AlphaFoldDB" id="A0A8H4MEY0"/>
<gene>
    <name evidence="1" type="ORF">CNMCM6805_007266</name>
</gene>
<dbReference type="SUPFAM" id="SSF81383">
    <property type="entry name" value="F-box domain"/>
    <property type="match status" value="1"/>
</dbReference>
<dbReference type="InterPro" id="IPR036047">
    <property type="entry name" value="F-box-like_dom_sf"/>
</dbReference>
<comment type="caution">
    <text evidence="1">The sequence shown here is derived from an EMBL/GenBank/DDBJ whole genome shotgun (WGS) entry which is preliminary data.</text>
</comment>
<protein>
    <recommendedName>
        <fullName evidence="3">F-box domain-containing protein</fullName>
    </recommendedName>
</protein>
<dbReference type="Gene3D" id="1.20.1280.50">
    <property type="match status" value="1"/>
</dbReference>
<evidence type="ECO:0000313" key="1">
    <source>
        <dbReference type="EMBL" id="KAF4244804.1"/>
    </source>
</evidence>
<keyword evidence="2" id="KW-1185">Reference proteome</keyword>
<dbReference type="Proteomes" id="UP000653565">
    <property type="component" value="Unassembled WGS sequence"/>
</dbReference>
<proteinExistence type="predicted"/>
<accession>A0A8H4MEY0</accession>
<evidence type="ECO:0000313" key="2">
    <source>
        <dbReference type="Proteomes" id="UP000653565"/>
    </source>
</evidence>
<dbReference type="EMBL" id="JAAAPX010000004">
    <property type="protein sequence ID" value="KAF4244804.1"/>
    <property type="molecule type" value="Genomic_DNA"/>
</dbReference>
<reference evidence="1" key="2">
    <citation type="submission" date="2020-04" db="EMBL/GenBank/DDBJ databases">
        <authorList>
            <person name="Santos R.A.C."/>
            <person name="Steenwyk J.L."/>
            <person name="Rivero-Menendez O."/>
            <person name="Mead M.E."/>
            <person name="Silva L.P."/>
            <person name="Bastos R.W."/>
            <person name="Alastruey-Izquierdo A."/>
            <person name="Goldman G.H."/>
            <person name="Rokas A."/>
        </authorList>
    </citation>
    <scope>NUCLEOTIDE SEQUENCE</scope>
    <source>
        <strain evidence="1">CNM-CM6805</strain>
    </source>
</reference>
<sequence>MAESQRLVLSTPELLEYILLYLDIQSLLTSAQRVCHSWTRLIQTSPRLQQALFFKPIPPEKCHEKLRNPLLAKKFWNFFPPPRDPSGVRECTYLMLSGPEASERRQKLFCREASWRRMLVQQPPASLAYVQATHPRGDWIFKHYYIPCDAAPTTHWVNDQVQMNLIGLRMNMLYDLVFESLLGGLRRHWICWEGHMPPQFGPLVYIEEFMPLVERAIQEADVVVIDHWRTIRAMTRPFTCYYYADGGPEVEQDHPVSSRTAPTPNLSIETLDRAGSDVSRASDRRSKLLSAFRTLQYPFQDWGVESNSARVSGLACLELREEKFIPREESSDEESDDED</sequence>
<reference evidence="1" key="1">
    <citation type="journal article" date="2020" name="bioRxiv">
        <title>Genomic and phenotypic heterogeneity of clinical isolates of the human pathogens Aspergillus fumigatus, Aspergillus lentulus and Aspergillus fumigatiaffinis.</title>
        <authorList>
            <person name="dos Santos R.A.C."/>
            <person name="Steenwyk J.L."/>
            <person name="Rivero-Menendez O."/>
            <person name="Mead M.E."/>
            <person name="Silva L.P."/>
            <person name="Bastos R.W."/>
            <person name="Alastruey-Izquierdo A."/>
            <person name="Goldman G.H."/>
            <person name="Rokas A."/>
        </authorList>
    </citation>
    <scope>NUCLEOTIDE SEQUENCE</scope>
    <source>
        <strain evidence="1">CNM-CM6805</strain>
    </source>
</reference>
<name>A0A8H4MEY0_9EURO</name>
<dbReference type="OrthoDB" id="3800738at2759"/>